<sequence>MKVYCHCFCYSLGFGDAAALVGKAFGRNSINHPWVEETKTWEGSIAMYLVSAIAIFSLVILLSKIRV</sequence>
<feature type="transmembrane region" description="Helical" evidence="1">
    <location>
        <begin position="43"/>
        <end position="62"/>
    </location>
</feature>
<keyword evidence="1" id="KW-0472">Membrane</keyword>
<dbReference type="Proteomes" id="UP000184442">
    <property type="component" value="Unassembled WGS sequence"/>
</dbReference>
<evidence type="ECO:0000313" key="2">
    <source>
        <dbReference type="EMBL" id="SHI89174.1"/>
    </source>
</evidence>
<keyword evidence="1" id="KW-0812">Transmembrane</keyword>
<evidence type="ECO:0000313" key="3">
    <source>
        <dbReference type="Proteomes" id="UP000184442"/>
    </source>
</evidence>
<gene>
    <name evidence="2" type="ORF">SAMN02745176_01708</name>
</gene>
<organism evidence="2 3">
    <name type="scientific">Lutispora thermophila DSM 19022</name>
    <dbReference type="NCBI Taxonomy" id="1122184"/>
    <lineage>
        <taxon>Bacteria</taxon>
        <taxon>Bacillati</taxon>
        <taxon>Bacillota</taxon>
        <taxon>Clostridia</taxon>
        <taxon>Lutisporales</taxon>
        <taxon>Lutisporaceae</taxon>
        <taxon>Lutispora</taxon>
    </lineage>
</organism>
<dbReference type="AlphaFoldDB" id="A0A1M6EUL4"/>
<name>A0A1M6EUL4_9FIRM</name>
<proteinExistence type="predicted"/>
<reference evidence="2 3" key="1">
    <citation type="submission" date="2016-11" db="EMBL/GenBank/DDBJ databases">
        <authorList>
            <person name="Jaros S."/>
            <person name="Januszkiewicz K."/>
            <person name="Wedrychowicz H."/>
        </authorList>
    </citation>
    <scope>NUCLEOTIDE SEQUENCE [LARGE SCALE GENOMIC DNA]</scope>
    <source>
        <strain evidence="2 3">DSM 19022</strain>
    </source>
</reference>
<dbReference type="STRING" id="1122184.SAMN02745176_01708"/>
<protein>
    <submittedName>
        <fullName evidence="2">Uncharacterized protein</fullName>
    </submittedName>
</protein>
<accession>A0A1M6EUL4</accession>
<dbReference type="OrthoDB" id="2000724at2"/>
<dbReference type="EMBL" id="FQZS01000010">
    <property type="protein sequence ID" value="SHI89174.1"/>
    <property type="molecule type" value="Genomic_DNA"/>
</dbReference>
<dbReference type="RefSeq" id="WP_073025792.1">
    <property type="nucleotide sequence ID" value="NZ_FQZS01000010.1"/>
</dbReference>
<keyword evidence="3" id="KW-1185">Reference proteome</keyword>
<keyword evidence="1" id="KW-1133">Transmembrane helix</keyword>
<evidence type="ECO:0000256" key="1">
    <source>
        <dbReference type="SAM" id="Phobius"/>
    </source>
</evidence>